<proteinExistence type="predicted"/>
<evidence type="ECO:0000313" key="3">
    <source>
        <dbReference type="Proteomes" id="UP000182658"/>
    </source>
</evidence>
<dbReference type="AlphaFoldDB" id="A0A1J7IXG7"/>
<dbReference type="OrthoDB" id="4849395at2759"/>
<protein>
    <recommendedName>
        <fullName evidence="4">Reverse transcriptase Ty1/copia-type domain-containing protein</fullName>
    </recommendedName>
</protein>
<dbReference type="InParanoid" id="A0A1J7IXG7"/>
<evidence type="ECO:0000313" key="2">
    <source>
        <dbReference type="EMBL" id="OIW22288.1"/>
    </source>
</evidence>
<organism evidence="2 3">
    <name type="scientific">Coniochaeta ligniaria NRRL 30616</name>
    <dbReference type="NCBI Taxonomy" id="1408157"/>
    <lineage>
        <taxon>Eukaryota</taxon>
        <taxon>Fungi</taxon>
        <taxon>Dikarya</taxon>
        <taxon>Ascomycota</taxon>
        <taxon>Pezizomycotina</taxon>
        <taxon>Sordariomycetes</taxon>
        <taxon>Sordariomycetidae</taxon>
        <taxon>Coniochaetales</taxon>
        <taxon>Coniochaetaceae</taxon>
        <taxon>Coniochaeta</taxon>
    </lineage>
</organism>
<gene>
    <name evidence="2" type="ORF">CONLIGDRAFT_650669</name>
</gene>
<evidence type="ECO:0000256" key="1">
    <source>
        <dbReference type="SAM" id="MobiDB-lite"/>
    </source>
</evidence>
<reference evidence="2 3" key="1">
    <citation type="submission" date="2016-10" db="EMBL/GenBank/DDBJ databases">
        <title>Draft genome sequence of Coniochaeta ligniaria NRRL30616, a lignocellulolytic fungus for bioabatement of inhibitors in plant biomass hydrolysates.</title>
        <authorList>
            <consortium name="DOE Joint Genome Institute"/>
            <person name="Jimenez D.J."/>
            <person name="Hector R.E."/>
            <person name="Riley R."/>
            <person name="Sun H."/>
            <person name="Grigoriev I.V."/>
            <person name="Van Elsas J.D."/>
            <person name="Nichols N.N."/>
        </authorList>
    </citation>
    <scope>NUCLEOTIDE SEQUENCE [LARGE SCALE GENOMIC DNA]</scope>
    <source>
        <strain evidence="2 3">NRRL 30616</strain>
    </source>
</reference>
<dbReference type="EMBL" id="KV875124">
    <property type="protein sequence ID" value="OIW22288.1"/>
    <property type="molecule type" value="Genomic_DNA"/>
</dbReference>
<feature type="region of interest" description="Disordered" evidence="1">
    <location>
        <begin position="74"/>
        <end position="106"/>
    </location>
</feature>
<evidence type="ECO:0008006" key="4">
    <source>
        <dbReference type="Google" id="ProtNLM"/>
    </source>
</evidence>
<feature type="region of interest" description="Disordered" evidence="1">
    <location>
        <begin position="1"/>
        <end position="31"/>
    </location>
</feature>
<feature type="compositionally biased region" description="Polar residues" evidence="1">
    <location>
        <begin position="82"/>
        <end position="106"/>
    </location>
</feature>
<dbReference type="Proteomes" id="UP000182658">
    <property type="component" value="Unassembled WGS sequence"/>
</dbReference>
<accession>A0A1J7IXG7</accession>
<name>A0A1J7IXG7_9PEZI</name>
<keyword evidence="3" id="KW-1185">Reference proteome</keyword>
<sequence>MAAPSTPRKRRAAPAAAAQSPGHSKTLRELGLTPSIEEPYLYMDPERKVMLLFHVDNILVLHRKERCCNRSYQIEKSDAHNRTTPGGQHSSNLPTMPLRQSTAIAK</sequence>